<dbReference type="AlphaFoldDB" id="A0A5B2V925"/>
<dbReference type="EMBL" id="VUOA01000042">
    <property type="protein sequence ID" value="KAA2234839.1"/>
    <property type="molecule type" value="Genomic_DNA"/>
</dbReference>
<comment type="caution">
    <text evidence="2">The sequence shown here is derived from an EMBL/GenBank/DDBJ whole genome shotgun (WGS) entry which is preliminary data.</text>
</comment>
<dbReference type="RefSeq" id="WP_149821896.1">
    <property type="nucleotide sequence ID" value="NZ_VUOA01000042.1"/>
</dbReference>
<proteinExistence type="predicted"/>
<sequence>MHRIVSMLPVLAATLAVSACVSPLARQEAPLVTASIAVAAAPTPSESAASWQMPWQISPVTIQSEAREETALAWVPQTGYVRGSRVALASLGRPLVAAEGPNRTVEACRNVVQSEAAKIGAREVEAVSAGPHRRIAGGRYQGPVEMRITYARPGGYEVRMARMTCVVDSGGKIVDAFINEG</sequence>
<keyword evidence="3" id="KW-1185">Reference proteome</keyword>
<protein>
    <recommendedName>
        <fullName evidence="4">Lipoprotein</fullName>
    </recommendedName>
</protein>
<accession>A0A5B2V925</accession>
<evidence type="ECO:0000313" key="2">
    <source>
        <dbReference type="EMBL" id="KAA2234839.1"/>
    </source>
</evidence>
<evidence type="ECO:0000256" key="1">
    <source>
        <dbReference type="SAM" id="SignalP"/>
    </source>
</evidence>
<evidence type="ECO:0008006" key="4">
    <source>
        <dbReference type="Google" id="ProtNLM"/>
    </source>
</evidence>
<reference evidence="2 3" key="2">
    <citation type="submission" date="2019-09" db="EMBL/GenBank/DDBJ databases">
        <authorList>
            <person name="Jin C."/>
        </authorList>
    </citation>
    <scope>NUCLEOTIDE SEQUENCE [LARGE SCALE GENOMIC DNA]</scope>
    <source>
        <strain evidence="2 3">BN140002</strain>
    </source>
</reference>
<name>A0A5B2V925_9HYPH</name>
<dbReference type="Proteomes" id="UP000323142">
    <property type="component" value="Unassembled WGS sequence"/>
</dbReference>
<dbReference type="OrthoDB" id="7994017at2"/>
<keyword evidence="1" id="KW-0732">Signal</keyword>
<reference evidence="2 3" key="1">
    <citation type="submission" date="2019-09" db="EMBL/GenBank/DDBJ databases">
        <title>Salinarimonas rosea gen. nov., sp. nov., a new member of the a-2 subgroup of the Proteobacteria.</title>
        <authorList>
            <person name="Liu J."/>
        </authorList>
    </citation>
    <scope>NUCLEOTIDE SEQUENCE [LARGE SCALE GENOMIC DNA]</scope>
    <source>
        <strain evidence="2 3">BN140002</strain>
    </source>
</reference>
<organism evidence="2 3">
    <name type="scientific">Salinarimonas soli</name>
    <dbReference type="NCBI Taxonomy" id="1638099"/>
    <lineage>
        <taxon>Bacteria</taxon>
        <taxon>Pseudomonadati</taxon>
        <taxon>Pseudomonadota</taxon>
        <taxon>Alphaproteobacteria</taxon>
        <taxon>Hyphomicrobiales</taxon>
        <taxon>Salinarimonadaceae</taxon>
        <taxon>Salinarimonas</taxon>
    </lineage>
</organism>
<evidence type="ECO:0000313" key="3">
    <source>
        <dbReference type="Proteomes" id="UP000323142"/>
    </source>
</evidence>
<gene>
    <name evidence="2" type="ORF">F0L46_22705</name>
</gene>
<feature type="signal peptide" evidence="1">
    <location>
        <begin position="1"/>
        <end position="19"/>
    </location>
</feature>
<dbReference type="PROSITE" id="PS51257">
    <property type="entry name" value="PROKAR_LIPOPROTEIN"/>
    <property type="match status" value="1"/>
</dbReference>
<feature type="chain" id="PRO_5022870278" description="Lipoprotein" evidence="1">
    <location>
        <begin position="20"/>
        <end position="181"/>
    </location>
</feature>